<feature type="transmembrane region" description="Helical" evidence="6">
    <location>
        <begin position="70"/>
        <end position="92"/>
    </location>
</feature>
<reference evidence="7 8" key="1">
    <citation type="submission" date="2022-09" db="EMBL/GenBank/DDBJ databases">
        <title>Xylan utilization by haloarchaea-nanohaloarchaea associations.</title>
        <authorList>
            <person name="Yakimov M."/>
        </authorList>
    </citation>
    <scope>NUCLEOTIDE SEQUENCE [LARGE SCALE GENOMIC DNA]</scope>
    <source>
        <strain evidence="7 8">SVXNc</strain>
    </source>
</reference>
<organism evidence="7 8">
    <name type="scientific">Candidatus Nanohalococcus occultus</name>
    <dbReference type="NCBI Taxonomy" id="2978047"/>
    <lineage>
        <taxon>Archaea</taxon>
        <taxon>Candidatus Nanohalarchaeota</taxon>
        <taxon>Candidatus Nanohalarchaeota incertae sedis</taxon>
        <taxon>Candidatus Nanohalococcus</taxon>
    </lineage>
</organism>
<evidence type="ECO:0000256" key="4">
    <source>
        <dbReference type="ARBA" id="ARBA00022989"/>
    </source>
</evidence>
<feature type="transmembrane region" description="Helical" evidence="6">
    <location>
        <begin position="314"/>
        <end position="332"/>
    </location>
</feature>
<feature type="transmembrane region" description="Helical" evidence="6">
    <location>
        <begin position="338"/>
        <end position="357"/>
    </location>
</feature>
<keyword evidence="4 6" id="KW-1133">Transmembrane helix</keyword>
<keyword evidence="5 6" id="KW-0472">Membrane</keyword>
<feature type="transmembrane region" description="Helical" evidence="6">
    <location>
        <begin position="395"/>
        <end position="414"/>
    </location>
</feature>
<dbReference type="PIRSF" id="PIRSF006060">
    <property type="entry name" value="AA_transporter"/>
    <property type="match status" value="1"/>
</dbReference>
<comment type="subcellular location">
    <subcellularLocation>
        <location evidence="1">Cell membrane</location>
        <topology evidence="1">Multi-pass membrane protein</topology>
    </subcellularLocation>
</comment>
<dbReference type="PANTHER" id="PTHR42770:SF11">
    <property type="entry name" value="INNER MEMBRANE TRANSPORT PROTEIN YBAT"/>
    <property type="match status" value="1"/>
</dbReference>
<dbReference type="Pfam" id="PF13520">
    <property type="entry name" value="AA_permease_2"/>
    <property type="match status" value="1"/>
</dbReference>
<feature type="transmembrane region" description="Helical" evidence="6">
    <location>
        <begin position="369"/>
        <end position="389"/>
    </location>
</feature>
<name>A0ABY8CE52_9ARCH</name>
<dbReference type="InterPro" id="IPR002293">
    <property type="entry name" value="AA/rel_permease1"/>
</dbReference>
<feature type="transmembrane region" description="Helical" evidence="6">
    <location>
        <begin position="256"/>
        <end position="286"/>
    </location>
</feature>
<keyword evidence="2" id="KW-1003">Cell membrane</keyword>
<gene>
    <name evidence="7" type="primary">potE</name>
    <name evidence="7" type="ORF">SVXNc_0483</name>
</gene>
<dbReference type="InterPro" id="IPR050367">
    <property type="entry name" value="APC_superfamily"/>
</dbReference>
<dbReference type="PANTHER" id="PTHR42770">
    <property type="entry name" value="AMINO ACID TRANSPORTER-RELATED"/>
    <property type="match status" value="1"/>
</dbReference>
<dbReference type="EMBL" id="CP104395">
    <property type="protein sequence ID" value="WEL19503.1"/>
    <property type="molecule type" value="Genomic_DNA"/>
</dbReference>
<keyword evidence="8" id="KW-1185">Reference proteome</keyword>
<feature type="transmembrane region" description="Helical" evidence="6">
    <location>
        <begin position="171"/>
        <end position="193"/>
    </location>
</feature>
<feature type="transmembrane region" description="Helical" evidence="6">
    <location>
        <begin position="214"/>
        <end position="236"/>
    </location>
</feature>
<proteinExistence type="predicted"/>
<feature type="transmembrane region" description="Helical" evidence="6">
    <location>
        <begin position="6"/>
        <end position="39"/>
    </location>
</feature>
<evidence type="ECO:0000313" key="7">
    <source>
        <dbReference type="EMBL" id="WEL19503.1"/>
    </source>
</evidence>
<accession>A0ABY8CE52</accession>
<evidence type="ECO:0000256" key="6">
    <source>
        <dbReference type="SAM" id="Phobius"/>
    </source>
</evidence>
<keyword evidence="3 6" id="KW-0812">Transmembrane</keyword>
<evidence type="ECO:0000256" key="2">
    <source>
        <dbReference type="ARBA" id="ARBA00022475"/>
    </source>
</evidence>
<evidence type="ECO:0000256" key="5">
    <source>
        <dbReference type="ARBA" id="ARBA00023136"/>
    </source>
</evidence>
<dbReference type="Gene3D" id="1.20.1740.10">
    <property type="entry name" value="Amino acid/polyamine transporter I"/>
    <property type="match status" value="1"/>
</dbReference>
<feature type="transmembrane region" description="Helical" evidence="6">
    <location>
        <begin position="112"/>
        <end position="128"/>
    </location>
</feature>
<feature type="transmembrane region" description="Helical" evidence="6">
    <location>
        <begin position="140"/>
        <end position="159"/>
    </location>
</feature>
<evidence type="ECO:0000256" key="3">
    <source>
        <dbReference type="ARBA" id="ARBA00022692"/>
    </source>
</evidence>
<sequence>MGVGGIVGGGIFAVLGVAARLSGNAAFLTYLLAGTVALLSGHSYYRMTAATHEEGGSFTFLEHYLSNKNIAGVVGWVLLVGYIGTMAMYAYAFGSFAAGLFGFTAESTVRKLLSSSIIAVFIGVNMLGADETGTSEDLLVYIKVLILSVFGAAGIWAILTRSGLTLFEQGVFNHGVLPPIMAIGAIFVSFEGFQLLTYEYRDMENGLETLKKAILISIILSTALYVLIAALTTSLATPTQIITHKETILAFVASKVFASSFASSVMAALIYLAALFSTASAINATLFGTARFSHKMASDNELPNVFSFRNKKGVPSYSLLIIGSLTVLFSFLGSLEEITTFASVTFIVVFSAVNYIALKEAENQRNKLVASLGIIGTVGSFLLLVNHLYVDKPQVLVFIAVLFSALGILETLYFEREGIEKDLEELEDGIGLG</sequence>
<evidence type="ECO:0000256" key="1">
    <source>
        <dbReference type="ARBA" id="ARBA00004651"/>
    </source>
</evidence>
<protein>
    <submittedName>
        <fullName evidence="7">Amino acid transporter</fullName>
    </submittedName>
</protein>
<evidence type="ECO:0000313" key="8">
    <source>
        <dbReference type="Proteomes" id="UP001218034"/>
    </source>
</evidence>
<dbReference type="Proteomes" id="UP001218034">
    <property type="component" value="Chromosome"/>
</dbReference>